<evidence type="ECO:0000313" key="2">
    <source>
        <dbReference type="EMBL" id="SPS04623.1"/>
    </source>
</evidence>
<dbReference type="Pfam" id="PF11459">
    <property type="entry name" value="AbiEi_3"/>
    <property type="match status" value="1"/>
</dbReference>
<reference evidence="2" key="1">
    <citation type="submission" date="2018-05" db="EMBL/GenBank/DDBJ databases">
        <authorList>
            <person name="Lanie J.A."/>
            <person name="Ng W.-L."/>
            <person name="Kazmierczak K.M."/>
            <person name="Andrzejewski T.M."/>
            <person name="Davidsen T.M."/>
            <person name="Wayne K.J."/>
            <person name="Tettelin H."/>
            <person name="Glass J.I."/>
            <person name="Rusch D."/>
            <person name="Podicherti R."/>
            <person name="Tsui H.-C.T."/>
            <person name="Winkler M.E."/>
        </authorList>
    </citation>
    <scope>NUCLEOTIDE SEQUENCE</scope>
    <source>
        <strain evidence="2">KNB</strain>
    </source>
</reference>
<name>A0A2X0QRF5_9PROT</name>
<dbReference type="Pfam" id="PF17194">
    <property type="entry name" value="AbiEi_3_N"/>
    <property type="match status" value="1"/>
</dbReference>
<dbReference type="EMBL" id="LS423452">
    <property type="protein sequence ID" value="SPS04623.1"/>
    <property type="molecule type" value="Genomic_DNA"/>
</dbReference>
<dbReference type="InterPro" id="IPR033455">
    <property type="entry name" value="AbiEi_3_N"/>
</dbReference>
<proteinExistence type="predicted"/>
<dbReference type="InterPro" id="IPR021561">
    <property type="entry name" value="AbiEi_3"/>
</dbReference>
<sequence length="276" mass="31023">MMVFSMRSPHRALLIDWISCYFSYMDRNSRHQVIKRLQAELPRGAPFDLATLNQFGVSPQLAAHYAEGGWLVRLAQGVYAFPNDEFGVYGALKFLQQRVPGLHVGGKSALALQGVRHNLGSRDTLVLWGDGRFTLPPWFTSRFPARYVHARLFDWPDTSLASKTLTTPPGLPEHLRVAVPERAVLELLYEAGVKQSLEEARNLFDGLRSPRKELFGQLLSCCTSVKAVRLFLTWSRETSLVDVDALLEQYPVRTGSAARWMSRLDDGSLLSLNPHG</sequence>
<dbReference type="AlphaFoldDB" id="A0A2X0QRF5"/>
<organism evidence="2">
    <name type="scientific">Candidatus Nitrotoga fabula</name>
    <dbReference type="NCBI Taxonomy" id="2182327"/>
    <lineage>
        <taxon>Bacteria</taxon>
        <taxon>Pseudomonadati</taxon>
        <taxon>Pseudomonadota</taxon>
        <taxon>Betaproteobacteria</taxon>
        <taxon>Nitrosomonadales</taxon>
        <taxon>Gallionellaceae</taxon>
        <taxon>Candidatus Nitrotoga</taxon>
    </lineage>
</organism>
<gene>
    <name evidence="2" type="ORF">NITFAB_0212</name>
</gene>
<evidence type="ECO:0000259" key="1">
    <source>
        <dbReference type="Pfam" id="PF17194"/>
    </source>
</evidence>
<feature type="domain" description="Transcriptional regulator AbiEi antitoxin N-terminal" evidence="1">
    <location>
        <begin position="31"/>
        <end position="119"/>
    </location>
</feature>
<protein>
    <recommendedName>
        <fullName evidence="1">Transcriptional regulator AbiEi antitoxin N-terminal domain-containing protein</fullName>
    </recommendedName>
</protein>
<accession>A0A2X0QRF5</accession>